<dbReference type="EMBL" id="NVDQ01000038">
    <property type="protein sequence ID" value="PFV02834.1"/>
    <property type="molecule type" value="Genomic_DNA"/>
</dbReference>
<name>A0A9X7G5G6_BACCE</name>
<dbReference type="PANTHER" id="PTHR32305">
    <property type="match status" value="1"/>
</dbReference>
<dbReference type="Proteomes" id="UP000226257">
    <property type="component" value="Unassembled WGS sequence"/>
</dbReference>
<sequence length="302" mass="35023">MEWDARNQLGCVHMVARDEEDNDWESYIYDSSGIRIVKRNIRKTKSTTQTHTTVYLPGLELRTYQMGDQVTELLHVVTADTEIVQVRVLHWEDGTQPNEVSNNQYRYSINDHLGSSMLELDMQGQIISKEEFYPYDGTAVWTARNEIEANYKTIRYSGKELDATGLYYYGHRYYMPWAGRWLNPDPAGTVDVLNLYRMVRNNPINLIDKMGLIPKKVNDFTKVVPNFLTLSPKKIDEIDEQTNLSNMKLSIHTSIATNSDASKWDDIKGNFSFIETRLIKIATYFENEYKSTLDLTTKNNSK</sequence>
<comment type="caution">
    <text evidence="1">The sequence shown here is derived from an EMBL/GenBank/DDBJ whole genome shotgun (WGS) entry which is preliminary data.</text>
</comment>
<dbReference type="NCBIfam" id="TIGR03696">
    <property type="entry name" value="Rhs_assc_core"/>
    <property type="match status" value="1"/>
</dbReference>
<dbReference type="RefSeq" id="WP_098660165.1">
    <property type="nucleotide sequence ID" value="NZ_NVDQ01000038.1"/>
</dbReference>
<dbReference type="PANTHER" id="PTHR32305:SF15">
    <property type="entry name" value="PROTEIN RHSA-RELATED"/>
    <property type="match status" value="1"/>
</dbReference>
<gene>
    <name evidence="1" type="ORF">COK98_25945</name>
</gene>
<reference evidence="1 2" key="1">
    <citation type="submission" date="2017-09" db="EMBL/GenBank/DDBJ databases">
        <title>Large-scale bioinformatics analysis of Bacillus genomes uncovers conserved roles of natural products in bacterial physiology.</title>
        <authorList>
            <consortium name="Agbiome Team Llc"/>
            <person name="Bleich R.M."/>
            <person name="Grubbs K.J."/>
            <person name="Santa Maria K.C."/>
            <person name="Allen S.E."/>
            <person name="Farag S."/>
            <person name="Shank E.A."/>
            <person name="Bowers A."/>
        </authorList>
    </citation>
    <scope>NUCLEOTIDE SEQUENCE [LARGE SCALE GENOMIC DNA]</scope>
    <source>
        <strain evidence="1 2">AFS060282</strain>
    </source>
</reference>
<evidence type="ECO:0008006" key="3">
    <source>
        <dbReference type="Google" id="ProtNLM"/>
    </source>
</evidence>
<dbReference type="Gene3D" id="2.180.10.10">
    <property type="entry name" value="RHS repeat-associated core"/>
    <property type="match status" value="1"/>
</dbReference>
<dbReference type="InterPro" id="IPR050708">
    <property type="entry name" value="T6SS_VgrG/RHS"/>
</dbReference>
<organism evidence="1 2">
    <name type="scientific">Bacillus cereus</name>
    <dbReference type="NCBI Taxonomy" id="1396"/>
    <lineage>
        <taxon>Bacteria</taxon>
        <taxon>Bacillati</taxon>
        <taxon>Bacillota</taxon>
        <taxon>Bacilli</taxon>
        <taxon>Bacillales</taxon>
        <taxon>Bacillaceae</taxon>
        <taxon>Bacillus</taxon>
        <taxon>Bacillus cereus group</taxon>
    </lineage>
</organism>
<proteinExistence type="predicted"/>
<dbReference type="InterPro" id="IPR022385">
    <property type="entry name" value="Rhs_assc_core"/>
</dbReference>
<dbReference type="AlphaFoldDB" id="A0A9X7G5G6"/>
<protein>
    <recommendedName>
        <fullName evidence="3">RHS repeat-associated core domain-containing protein</fullName>
    </recommendedName>
</protein>
<evidence type="ECO:0000313" key="2">
    <source>
        <dbReference type="Proteomes" id="UP000226257"/>
    </source>
</evidence>
<evidence type="ECO:0000313" key="1">
    <source>
        <dbReference type="EMBL" id="PFV02834.1"/>
    </source>
</evidence>
<accession>A0A9X7G5G6</accession>